<reference evidence="1" key="1">
    <citation type="submission" date="2019-03" db="EMBL/GenBank/DDBJ databases">
        <title>Improved annotation for the trematode Fasciola hepatica.</title>
        <authorList>
            <person name="Choi Y.-J."/>
            <person name="Martin J."/>
            <person name="Mitreva M."/>
        </authorList>
    </citation>
    <scope>NUCLEOTIDE SEQUENCE [LARGE SCALE GENOMIC DNA]</scope>
</reference>
<gene>
    <name evidence="1" type="ORF">D915_009719</name>
</gene>
<sequence>MHKGVCQKNCEETKPLERTRYVLHQTSNKYPFYNVAVRDRTDLDKRADGVISAVVSEDGIGAGAIRNCTGAMDDFGSASSSVLGAADDANLAADEEATYPLCGLQREKEATVSS</sequence>
<proteinExistence type="predicted"/>
<evidence type="ECO:0000313" key="2">
    <source>
        <dbReference type="Proteomes" id="UP000230066"/>
    </source>
</evidence>
<dbReference type="EMBL" id="JXXN02006059">
    <property type="protein sequence ID" value="THD19586.1"/>
    <property type="molecule type" value="Genomic_DNA"/>
</dbReference>
<comment type="caution">
    <text evidence="1">The sequence shown here is derived from an EMBL/GenBank/DDBJ whole genome shotgun (WGS) entry which is preliminary data.</text>
</comment>
<dbReference type="Proteomes" id="UP000230066">
    <property type="component" value="Unassembled WGS sequence"/>
</dbReference>
<name>A0A4E0R0W0_FASHE</name>
<dbReference type="AlphaFoldDB" id="A0A4E0R0W0"/>
<accession>A0A4E0R0W0</accession>
<organism evidence="1 2">
    <name type="scientific">Fasciola hepatica</name>
    <name type="common">Liver fluke</name>
    <dbReference type="NCBI Taxonomy" id="6192"/>
    <lineage>
        <taxon>Eukaryota</taxon>
        <taxon>Metazoa</taxon>
        <taxon>Spiralia</taxon>
        <taxon>Lophotrochozoa</taxon>
        <taxon>Platyhelminthes</taxon>
        <taxon>Trematoda</taxon>
        <taxon>Digenea</taxon>
        <taxon>Plagiorchiida</taxon>
        <taxon>Echinostomata</taxon>
        <taxon>Echinostomatoidea</taxon>
        <taxon>Fasciolidae</taxon>
        <taxon>Fasciola</taxon>
    </lineage>
</organism>
<keyword evidence="2" id="KW-1185">Reference proteome</keyword>
<evidence type="ECO:0000313" key="1">
    <source>
        <dbReference type="EMBL" id="THD19586.1"/>
    </source>
</evidence>
<protein>
    <submittedName>
        <fullName evidence="1">Uncharacterized protein</fullName>
    </submittedName>
</protein>